<feature type="compositionally biased region" description="Acidic residues" evidence="1">
    <location>
        <begin position="175"/>
        <end position="189"/>
    </location>
</feature>
<dbReference type="Proteomes" id="UP000193240">
    <property type="component" value="Unassembled WGS sequence"/>
</dbReference>
<reference evidence="2 3" key="1">
    <citation type="journal article" date="2017" name="Genome Announc.">
        <title>Genome sequence of the saprophytic ascomycete Epicoccum nigrum ICMP 19927 strain isolated from New Zealand.</title>
        <authorList>
            <person name="Fokin M."/>
            <person name="Fleetwood D."/>
            <person name="Weir B.S."/>
            <person name="Villas-Boas S.G."/>
        </authorList>
    </citation>
    <scope>NUCLEOTIDE SEQUENCE [LARGE SCALE GENOMIC DNA]</scope>
    <source>
        <strain evidence="2 3">ICMP 19927</strain>
    </source>
</reference>
<evidence type="ECO:0000313" key="3">
    <source>
        <dbReference type="Proteomes" id="UP000193240"/>
    </source>
</evidence>
<protein>
    <submittedName>
        <fullName evidence="2">Uncharacterized protein</fullName>
    </submittedName>
</protein>
<dbReference type="AlphaFoldDB" id="A0A1Y2LPB1"/>
<name>A0A1Y2LPB1_EPING</name>
<accession>A0A1Y2LPB1</accession>
<dbReference type="EMBL" id="KZ107855">
    <property type="protein sequence ID" value="OSS45027.1"/>
    <property type="molecule type" value="Genomic_DNA"/>
</dbReference>
<feature type="compositionally biased region" description="Polar residues" evidence="1">
    <location>
        <begin position="330"/>
        <end position="340"/>
    </location>
</feature>
<keyword evidence="3" id="KW-1185">Reference proteome</keyword>
<evidence type="ECO:0000313" key="2">
    <source>
        <dbReference type="EMBL" id="OSS45027.1"/>
    </source>
</evidence>
<proteinExistence type="predicted"/>
<sequence length="524" mass="57168">MSYVPFKSDCGPNWEDLDDNDLNIFITDDDDDDEEAEQIARETDNDGEEPIFCLKLAKMKYINGVWGSCNARPAYEELSYMGSYQYPHERVQYHANWRDLKESSGADMRLPMLIKSSPLRSSLTWKHDDEGEYIIEEDGKRVPEPLLPSAESEPALDNGSSEEEDDREFEKDDTFADDMDSSTDDVEDEHAEGLYEYGPVIRFFCDSKSGVIHDVDPDSDDDVDDYERNIADESTDSSAEDSYGDKLNQPESPVTSVSSAFSDSSEEGVCESDDVYYSQSEEDDDICVILNFAPSDTLQCIASIEKEQANPSRTPTTIGGSPVTPPCLETSPNNKTSDNTPASTGGYDIVHGGFVFDKDTQTVTVLIFNSVGEVPVVNLSCLGALFDIESADHNQTEQLPEEAGVALEDSVPTIEIPSPVPVTVEADMPSSTDLSAAIVKSTDYTSPAHHAEDALTAHVDSVTPLIETTGFSPDPVLSQPPSATPFAWDVVCTAGFAMSSVPWLRIGVAAAGIVVDVASTLLRR</sequence>
<feature type="compositionally biased region" description="Polar residues" evidence="1">
    <location>
        <begin position="309"/>
        <end position="319"/>
    </location>
</feature>
<feature type="compositionally biased region" description="Low complexity" evidence="1">
    <location>
        <begin position="147"/>
        <end position="156"/>
    </location>
</feature>
<gene>
    <name evidence="2" type="ORF">B5807_09209</name>
</gene>
<evidence type="ECO:0000256" key="1">
    <source>
        <dbReference type="SAM" id="MobiDB-lite"/>
    </source>
</evidence>
<dbReference type="InParanoid" id="A0A1Y2LPB1"/>
<feature type="region of interest" description="Disordered" evidence="1">
    <location>
        <begin position="135"/>
        <end position="189"/>
    </location>
</feature>
<organism evidence="2 3">
    <name type="scientific">Epicoccum nigrum</name>
    <name type="common">Soil fungus</name>
    <name type="synonym">Epicoccum purpurascens</name>
    <dbReference type="NCBI Taxonomy" id="105696"/>
    <lineage>
        <taxon>Eukaryota</taxon>
        <taxon>Fungi</taxon>
        <taxon>Dikarya</taxon>
        <taxon>Ascomycota</taxon>
        <taxon>Pezizomycotina</taxon>
        <taxon>Dothideomycetes</taxon>
        <taxon>Pleosporomycetidae</taxon>
        <taxon>Pleosporales</taxon>
        <taxon>Pleosporineae</taxon>
        <taxon>Didymellaceae</taxon>
        <taxon>Epicoccum</taxon>
    </lineage>
</organism>
<feature type="region of interest" description="Disordered" evidence="1">
    <location>
        <begin position="231"/>
        <end position="269"/>
    </location>
</feature>
<feature type="region of interest" description="Disordered" evidence="1">
    <location>
        <begin position="308"/>
        <end position="340"/>
    </location>
</feature>
<feature type="compositionally biased region" description="Low complexity" evidence="1">
    <location>
        <begin position="251"/>
        <end position="263"/>
    </location>
</feature>